<accession>A0A2V1KBR6</accession>
<dbReference type="InterPro" id="IPR013022">
    <property type="entry name" value="Xyl_isomerase-like_TIM-brl"/>
</dbReference>
<protein>
    <recommendedName>
        <fullName evidence="1">Xylose isomerase-like TIM barrel domain-containing protein</fullName>
    </recommendedName>
</protein>
<organism evidence="2 3">
    <name type="scientific">Ancrocorticia populi</name>
    <dbReference type="NCBI Taxonomy" id="2175228"/>
    <lineage>
        <taxon>Bacteria</taxon>
        <taxon>Bacillati</taxon>
        <taxon>Actinomycetota</taxon>
        <taxon>Actinomycetes</taxon>
        <taxon>Actinomycetales</taxon>
        <taxon>Actinomycetaceae</taxon>
        <taxon>Ancrocorticia</taxon>
    </lineage>
</organism>
<keyword evidence="3" id="KW-1185">Reference proteome</keyword>
<evidence type="ECO:0000313" key="2">
    <source>
        <dbReference type="EMBL" id="PWF26957.1"/>
    </source>
</evidence>
<gene>
    <name evidence="2" type="ORF">DD236_00640</name>
</gene>
<feature type="domain" description="Xylose isomerase-like TIM barrel" evidence="1">
    <location>
        <begin position="51"/>
        <end position="306"/>
    </location>
</feature>
<dbReference type="InterPro" id="IPR036237">
    <property type="entry name" value="Xyl_isomerase-like_sf"/>
</dbReference>
<dbReference type="SUPFAM" id="SSF51658">
    <property type="entry name" value="Xylose isomerase-like"/>
    <property type="match status" value="1"/>
</dbReference>
<dbReference type="PANTHER" id="PTHR12110:SF21">
    <property type="entry name" value="XYLOSE ISOMERASE-LIKE TIM BARREL DOMAIN-CONTAINING PROTEIN"/>
    <property type="match status" value="1"/>
</dbReference>
<evidence type="ECO:0000313" key="3">
    <source>
        <dbReference type="Proteomes" id="UP000245283"/>
    </source>
</evidence>
<dbReference type="Proteomes" id="UP000245283">
    <property type="component" value="Unassembled WGS sequence"/>
</dbReference>
<evidence type="ECO:0000259" key="1">
    <source>
        <dbReference type="Pfam" id="PF01261"/>
    </source>
</evidence>
<comment type="caution">
    <text evidence="2">The sequence shown here is derived from an EMBL/GenBank/DDBJ whole genome shotgun (WGS) entry which is preliminary data.</text>
</comment>
<dbReference type="RefSeq" id="WP_109092458.1">
    <property type="nucleotide sequence ID" value="NZ_QETB01000001.1"/>
</dbReference>
<reference evidence="3" key="1">
    <citation type="submission" date="2018-05" db="EMBL/GenBank/DDBJ databases">
        <authorList>
            <person name="Li Y."/>
        </authorList>
    </citation>
    <scope>NUCLEOTIDE SEQUENCE [LARGE SCALE GENOMIC DNA]</scope>
    <source>
        <strain evidence="3">sk1b4</strain>
    </source>
</reference>
<dbReference type="PANTHER" id="PTHR12110">
    <property type="entry name" value="HYDROXYPYRUVATE ISOMERASE"/>
    <property type="match status" value="1"/>
</dbReference>
<dbReference type="Gene3D" id="3.20.20.150">
    <property type="entry name" value="Divalent-metal-dependent TIM barrel enzymes"/>
    <property type="match status" value="1"/>
</dbReference>
<dbReference type="Pfam" id="PF01261">
    <property type="entry name" value="AP_endonuc_2"/>
    <property type="match status" value="1"/>
</dbReference>
<dbReference type="InterPro" id="IPR050312">
    <property type="entry name" value="IolE/XylAMocC-like"/>
</dbReference>
<name>A0A2V1KBR6_9ACTO</name>
<dbReference type="AlphaFoldDB" id="A0A2V1KBR6"/>
<sequence length="321" mass="34974">MRIGMVTDSLAHLPFEEMLDQAATLRITDLEFPTGGWSSAPHINARELLADSAARQRFVGAIESRGLRISALNANGNQLHPVIGPEIDRVVRNAVELASLLGVPTVVLMSGLPGGAAGDTTPNWVTTSWPPETQTILDYQWNDVAIPYWRELAAFGQERGVRFAIEMHGSQLVYNADTLLRLRSAVGENVGANLDPSHPMWMGADPLAVARALNGAIYNVHAKDSRFQHHVVAANGILGTQPPEQHGERPWNYVTLGLGYPGGQQFWGQFLCELRSAGYDGTLAIEHEDVVLDSVEGLEQTVNLLRGVLPVKPASWKPQDI</sequence>
<proteinExistence type="predicted"/>
<dbReference type="EMBL" id="QETB01000001">
    <property type="protein sequence ID" value="PWF26957.1"/>
    <property type="molecule type" value="Genomic_DNA"/>
</dbReference>
<dbReference type="OrthoDB" id="9779184at2"/>